<protein>
    <recommendedName>
        <fullName evidence="3">Glutaredoxin domain-containing protein</fullName>
    </recommendedName>
</protein>
<dbReference type="Proteomes" id="UP000631114">
    <property type="component" value="Unassembled WGS sequence"/>
</dbReference>
<organism evidence="1 2">
    <name type="scientific">Coptis chinensis</name>
    <dbReference type="NCBI Taxonomy" id="261450"/>
    <lineage>
        <taxon>Eukaryota</taxon>
        <taxon>Viridiplantae</taxon>
        <taxon>Streptophyta</taxon>
        <taxon>Embryophyta</taxon>
        <taxon>Tracheophyta</taxon>
        <taxon>Spermatophyta</taxon>
        <taxon>Magnoliopsida</taxon>
        <taxon>Ranunculales</taxon>
        <taxon>Ranunculaceae</taxon>
        <taxon>Coptidoideae</taxon>
        <taxon>Coptis</taxon>
    </lineage>
</organism>
<proteinExistence type="predicted"/>
<accession>A0A835IQN9</accession>
<reference evidence="1 2" key="1">
    <citation type="submission" date="2020-10" db="EMBL/GenBank/DDBJ databases">
        <title>The Coptis chinensis genome and diversification of protoberbering-type alkaloids.</title>
        <authorList>
            <person name="Wang B."/>
            <person name="Shu S."/>
            <person name="Song C."/>
            <person name="Liu Y."/>
        </authorList>
    </citation>
    <scope>NUCLEOTIDE SEQUENCE [LARGE SCALE GENOMIC DNA]</scope>
    <source>
        <strain evidence="1">HL-2020</strain>
        <tissue evidence="1">Leaf</tissue>
    </source>
</reference>
<comment type="caution">
    <text evidence="1">The sequence shown here is derived from an EMBL/GenBank/DDBJ whole genome shotgun (WGS) entry which is preliminary data.</text>
</comment>
<dbReference type="Gene3D" id="3.40.30.10">
    <property type="entry name" value="Glutaredoxin"/>
    <property type="match status" value="1"/>
</dbReference>
<dbReference type="PANTHER" id="PTHR45669">
    <property type="entry name" value="GLUTAREDOXIN DOMAIN-CONTAINING CYSTEINE-RICH PROTEIN CG12206-RELATED"/>
    <property type="match status" value="1"/>
</dbReference>
<dbReference type="OrthoDB" id="955527at2759"/>
<dbReference type="AlphaFoldDB" id="A0A835IQN9"/>
<dbReference type="EMBL" id="JADFTS010000002">
    <property type="protein sequence ID" value="KAF9622125.1"/>
    <property type="molecule type" value="Genomic_DNA"/>
</dbReference>
<keyword evidence="2" id="KW-1185">Reference proteome</keyword>
<dbReference type="Pfam" id="PF23733">
    <property type="entry name" value="GRXCR1-2_C"/>
    <property type="match status" value="1"/>
</dbReference>
<dbReference type="InterPro" id="IPR036249">
    <property type="entry name" value="Thioredoxin-like_sf"/>
</dbReference>
<evidence type="ECO:0000313" key="1">
    <source>
        <dbReference type="EMBL" id="KAF9622125.1"/>
    </source>
</evidence>
<gene>
    <name evidence="1" type="ORF">IFM89_029409</name>
</gene>
<evidence type="ECO:0008006" key="3">
    <source>
        <dbReference type="Google" id="ProtNLM"/>
    </source>
</evidence>
<dbReference type="SUPFAM" id="SSF52833">
    <property type="entry name" value="Thioredoxin-like"/>
    <property type="match status" value="1"/>
</dbReference>
<evidence type="ECO:0000313" key="2">
    <source>
        <dbReference type="Proteomes" id="UP000631114"/>
    </source>
</evidence>
<name>A0A835IQN9_9MAGN</name>
<sequence length="99" mass="10848">MLGERVSVPKLFLKGRYIGGVDEAIELNELGRLNKLLNVVGKSREPGSGVCEGCGGSRFVPCLECGRSCKVLIVDKKEQCARLDENGLVWPHLSLMVEF</sequence>
<dbReference type="PANTHER" id="PTHR45669:SF7">
    <property type="entry name" value="F1N19.7"/>
    <property type="match status" value="1"/>
</dbReference>
<dbReference type="PROSITE" id="PS51354">
    <property type="entry name" value="GLUTAREDOXIN_2"/>
    <property type="match status" value="1"/>
</dbReference>